<evidence type="ECO:0000256" key="10">
    <source>
        <dbReference type="PIRNR" id="PIRNR015601"/>
    </source>
</evidence>
<evidence type="ECO:0000259" key="12">
    <source>
        <dbReference type="Pfam" id="PF20260"/>
    </source>
</evidence>
<keyword evidence="7 10" id="KW-0949">S-adenosyl-L-methionine</keyword>
<evidence type="ECO:0000256" key="6">
    <source>
        <dbReference type="ARBA" id="ARBA00022679"/>
    </source>
</evidence>
<dbReference type="InterPro" id="IPR029028">
    <property type="entry name" value="Alpha/beta_knot_MTases"/>
</dbReference>
<dbReference type="Pfam" id="PF04452">
    <property type="entry name" value="Methyltrans_RNA"/>
    <property type="match status" value="1"/>
</dbReference>
<proteinExistence type="inferred from homology"/>
<dbReference type="SUPFAM" id="SSF88697">
    <property type="entry name" value="PUA domain-like"/>
    <property type="match status" value="1"/>
</dbReference>
<evidence type="ECO:0000256" key="9">
    <source>
        <dbReference type="ARBA" id="ARBA00047944"/>
    </source>
</evidence>
<evidence type="ECO:0000256" key="3">
    <source>
        <dbReference type="ARBA" id="ARBA00022490"/>
    </source>
</evidence>
<dbReference type="Pfam" id="PF20260">
    <property type="entry name" value="PUA_4"/>
    <property type="match status" value="1"/>
</dbReference>
<dbReference type="InterPro" id="IPR046886">
    <property type="entry name" value="RsmE_MTase_dom"/>
</dbReference>
<gene>
    <name evidence="13" type="ORF">KJB30_05580</name>
</gene>
<comment type="similarity">
    <text evidence="2 10">Belongs to the RNA methyltransferase RsmE family.</text>
</comment>
<keyword evidence="5 10" id="KW-0489">Methyltransferase</keyword>
<comment type="subcellular location">
    <subcellularLocation>
        <location evidence="1 10">Cytoplasm</location>
    </subcellularLocation>
</comment>
<dbReference type="NCBIfam" id="NF008709">
    <property type="entry name" value="PRK11713.7-4"/>
    <property type="match status" value="1"/>
</dbReference>
<dbReference type="EC" id="2.1.1.193" evidence="10"/>
<evidence type="ECO:0000259" key="11">
    <source>
        <dbReference type="Pfam" id="PF04452"/>
    </source>
</evidence>
<evidence type="ECO:0000256" key="8">
    <source>
        <dbReference type="ARBA" id="ARBA00025699"/>
    </source>
</evidence>
<keyword evidence="4 10" id="KW-0698">rRNA processing</keyword>
<dbReference type="SUPFAM" id="SSF75217">
    <property type="entry name" value="alpha/beta knot"/>
    <property type="match status" value="1"/>
</dbReference>
<dbReference type="InterPro" id="IPR046887">
    <property type="entry name" value="RsmE_PUA-like"/>
</dbReference>
<dbReference type="InterPro" id="IPR015947">
    <property type="entry name" value="PUA-like_sf"/>
</dbReference>
<dbReference type="Proteomes" id="UP000784128">
    <property type="component" value="Unassembled WGS sequence"/>
</dbReference>
<comment type="function">
    <text evidence="8 10">Specifically methylates the N3 position of the uracil ring of uridine 1498 (m3U1498) in 16S rRNA. Acts on the fully assembled 30S ribosomal subunit.</text>
</comment>
<comment type="catalytic activity">
    <reaction evidence="9 10">
        <text>uridine(1498) in 16S rRNA + S-adenosyl-L-methionine = N(3)-methyluridine(1498) in 16S rRNA + S-adenosyl-L-homocysteine + H(+)</text>
        <dbReference type="Rhea" id="RHEA:42920"/>
        <dbReference type="Rhea" id="RHEA-COMP:10283"/>
        <dbReference type="Rhea" id="RHEA-COMP:10284"/>
        <dbReference type="ChEBI" id="CHEBI:15378"/>
        <dbReference type="ChEBI" id="CHEBI:57856"/>
        <dbReference type="ChEBI" id="CHEBI:59789"/>
        <dbReference type="ChEBI" id="CHEBI:65315"/>
        <dbReference type="ChEBI" id="CHEBI:74502"/>
        <dbReference type="EC" id="2.1.1.193"/>
    </reaction>
</comment>
<organism evidence="13 14">
    <name type="scientific">Pelotalea chapellei</name>
    <dbReference type="NCBI Taxonomy" id="44671"/>
    <lineage>
        <taxon>Bacteria</taxon>
        <taxon>Pseudomonadati</taxon>
        <taxon>Thermodesulfobacteriota</taxon>
        <taxon>Desulfuromonadia</taxon>
        <taxon>Geobacterales</taxon>
        <taxon>Geobacteraceae</taxon>
        <taxon>Pelotalea</taxon>
    </lineage>
</organism>
<dbReference type="GO" id="GO:0032259">
    <property type="term" value="P:methylation"/>
    <property type="evidence" value="ECO:0007669"/>
    <property type="project" value="UniProtKB-KW"/>
</dbReference>
<protein>
    <recommendedName>
        <fullName evidence="10">Ribosomal RNA small subunit methyltransferase E</fullName>
        <ecNumber evidence="10">2.1.1.193</ecNumber>
    </recommendedName>
</protein>
<keyword evidence="3 10" id="KW-0963">Cytoplasm</keyword>
<evidence type="ECO:0000256" key="2">
    <source>
        <dbReference type="ARBA" id="ARBA00005528"/>
    </source>
</evidence>
<dbReference type="CDD" id="cd18084">
    <property type="entry name" value="RsmE-like"/>
    <property type="match status" value="1"/>
</dbReference>
<sequence length="247" mass="27694">MSSRRFMIKSRSICNGFATFDGDLFNHMVRVLRLGHGDPLLLVDESGVEYEGVINQVARDWVVVKIMASPKISTITSAPRITICQALPKGEKTELILQKGTELGVHDFWLFGGCRSVARIREDQLTAKLERWKRVTAEAARQCGRRTIPDIKWFKSAKEAADLADHEVRLLLWEGERTNRLKQILTGHATPASTIVAIGPEGGFDPLEVAHFSSRLFQPVSLGERILRTETASLAITAILQYIWEDI</sequence>
<dbReference type="PANTHER" id="PTHR30027:SF3">
    <property type="entry name" value="16S RRNA (URACIL(1498)-N(3))-METHYLTRANSFERASE"/>
    <property type="match status" value="1"/>
</dbReference>
<evidence type="ECO:0000256" key="7">
    <source>
        <dbReference type="ARBA" id="ARBA00022691"/>
    </source>
</evidence>
<dbReference type="Gene3D" id="3.40.1280.10">
    <property type="match status" value="1"/>
</dbReference>
<keyword evidence="6 10" id="KW-0808">Transferase</keyword>
<evidence type="ECO:0000313" key="14">
    <source>
        <dbReference type="Proteomes" id="UP000784128"/>
    </source>
</evidence>
<dbReference type="InterPro" id="IPR029026">
    <property type="entry name" value="tRNA_m1G_MTases_N"/>
</dbReference>
<evidence type="ECO:0000256" key="1">
    <source>
        <dbReference type="ARBA" id="ARBA00004496"/>
    </source>
</evidence>
<dbReference type="GO" id="GO:0008168">
    <property type="term" value="F:methyltransferase activity"/>
    <property type="evidence" value="ECO:0007669"/>
    <property type="project" value="UniProtKB-KW"/>
</dbReference>
<comment type="caution">
    <text evidence="13">The sequence shown here is derived from an EMBL/GenBank/DDBJ whole genome shotgun (WGS) entry which is preliminary data.</text>
</comment>
<name>A0ABS5U6E6_9BACT</name>
<accession>A0ABS5U6E6</accession>
<dbReference type="PANTHER" id="PTHR30027">
    <property type="entry name" value="RIBOSOMAL RNA SMALL SUBUNIT METHYLTRANSFERASE E"/>
    <property type="match status" value="1"/>
</dbReference>
<evidence type="ECO:0000256" key="4">
    <source>
        <dbReference type="ARBA" id="ARBA00022552"/>
    </source>
</evidence>
<keyword evidence="14" id="KW-1185">Reference proteome</keyword>
<feature type="domain" description="Ribosomal RNA small subunit methyltransferase E methyltransferase" evidence="11">
    <location>
        <begin position="79"/>
        <end position="241"/>
    </location>
</feature>
<dbReference type="EMBL" id="JAHDYS010000004">
    <property type="protein sequence ID" value="MBT1071242.1"/>
    <property type="molecule type" value="Genomic_DNA"/>
</dbReference>
<dbReference type="RefSeq" id="WP_214296956.1">
    <property type="nucleotide sequence ID" value="NZ_JAHDYS010000004.1"/>
</dbReference>
<dbReference type="InterPro" id="IPR006700">
    <property type="entry name" value="RsmE"/>
</dbReference>
<evidence type="ECO:0000256" key="5">
    <source>
        <dbReference type="ARBA" id="ARBA00022603"/>
    </source>
</evidence>
<evidence type="ECO:0000313" key="13">
    <source>
        <dbReference type="EMBL" id="MBT1071242.1"/>
    </source>
</evidence>
<feature type="domain" description="Ribosomal RNA small subunit methyltransferase E PUA-like" evidence="12">
    <location>
        <begin position="20"/>
        <end position="66"/>
    </location>
</feature>
<dbReference type="PIRSF" id="PIRSF015601">
    <property type="entry name" value="MTase_slr0722"/>
    <property type="match status" value="1"/>
</dbReference>
<reference evidence="13 14" key="1">
    <citation type="submission" date="2021-05" db="EMBL/GenBank/DDBJ databases">
        <title>The draft genome of Geobacter chapellei DSM 13688.</title>
        <authorList>
            <person name="Xu Z."/>
            <person name="Masuda Y."/>
            <person name="Itoh H."/>
            <person name="Senoo K."/>
        </authorList>
    </citation>
    <scope>NUCLEOTIDE SEQUENCE [LARGE SCALE GENOMIC DNA]</scope>
    <source>
        <strain evidence="13 14">DSM 13688</strain>
    </source>
</reference>
<dbReference type="NCBIfam" id="TIGR00046">
    <property type="entry name" value="RsmE family RNA methyltransferase"/>
    <property type="match status" value="1"/>
</dbReference>